<dbReference type="AlphaFoldDB" id="A0A1A7Q2Y0"/>
<dbReference type="EMBL" id="JTJS01000049">
    <property type="protein sequence ID" value="OBX09193.1"/>
    <property type="molecule type" value="Genomic_DNA"/>
</dbReference>
<evidence type="ECO:0000313" key="4">
    <source>
        <dbReference type="Proteomes" id="UP000243168"/>
    </source>
</evidence>
<feature type="transmembrane region" description="Helical" evidence="1">
    <location>
        <begin position="79"/>
        <end position="101"/>
    </location>
</feature>
<accession>A0A1A7Q2Y0</accession>
<evidence type="ECO:0000256" key="1">
    <source>
        <dbReference type="SAM" id="Phobius"/>
    </source>
</evidence>
<keyword evidence="2" id="KW-0732">Signal</keyword>
<protein>
    <submittedName>
        <fullName evidence="3">Uncharacterized protein</fullName>
    </submittedName>
</protein>
<proteinExistence type="predicted"/>
<organism evidence="3 4">
    <name type="scientific">Gallibacterium genomosp. 3</name>
    <dbReference type="NCBI Taxonomy" id="505345"/>
    <lineage>
        <taxon>Bacteria</taxon>
        <taxon>Pseudomonadati</taxon>
        <taxon>Pseudomonadota</taxon>
        <taxon>Gammaproteobacteria</taxon>
        <taxon>Pasteurellales</taxon>
        <taxon>Pasteurellaceae</taxon>
        <taxon>Gallibacterium</taxon>
    </lineage>
</organism>
<evidence type="ECO:0000256" key="2">
    <source>
        <dbReference type="SAM" id="SignalP"/>
    </source>
</evidence>
<gene>
    <name evidence="3" type="ORF">QV07_05295</name>
</gene>
<keyword evidence="1" id="KW-0472">Membrane</keyword>
<comment type="caution">
    <text evidence="3">The sequence shown here is derived from an EMBL/GenBank/DDBJ whole genome shotgun (WGS) entry which is preliminary data.</text>
</comment>
<feature type="chain" id="PRO_5008359470" evidence="2">
    <location>
        <begin position="26"/>
        <end position="102"/>
    </location>
</feature>
<keyword evidence="1" id="KW-0812">Transmembrane</keyword>
<sequence length="102" mass="11362">MKKPSFYIKRLFLIAFLLMTLSPQANTQLASTTLGPTIETLHCDSDNISCQQKKIAPEQHSSIQPQIHLPQENRNIFEAAITVSLISTVVLLSQNLLFAVVL</sequence>
<keyword evidence="1" id="KW-1133">Transmembrane helix</keyword>
<evidence type="ECO:0000313" key="3">
    <source>
        <dbReference type="EMBL" id="OBX09193.1"/>
    </source>
</evidence>
<dbReference type="Proteomes" id="UP000243168">
    <property type="component" value="Unassembled WGS sequence"/>
</dbReference>
<dbReference type="RefSeq" id="WP_065234473.1">
    <property type="nucleotide sequence ID" value="NZ_JTJS01000049.1"/>
</dbReference>
<feature type="signal peptide" evidence="2">
    <location>
        <begin position="1"/>
        <end position="25"/>
    </location>
</feature>
<name>A0A1A7Q2Y0_9PAST</name>
<reference evidence="3 4" key="1">
    <citation type="submission" date="2014-11" db="EMBL/GenBank/DDBJ databases">
        <title>Pan-genome of Gallibacterium spp.</title>
        <authorList>
            <person name="Kudirkiene E."/>
            <person name="Bojesen A.M."/>
        </authorList>
    </citation>
    <scope>NUCLEOTIDE SEQUENCE [LARGE SCALE GENOMIC DNA]</scope>
    <source>
        <strain evidence="3 4">F298</strain>
    </source>
</reference>